<sequence length="61" mass="6769">MKFETGRKNKTVSIQLTVLGLGRSPARSSEPGPARASPELWNFHHPHLKLRGHCGLLLLVK</sequence>
<gene>
    <name evidence="1" type="ORF">CKAN_01725900</name>
</gene>
<comment type="caution">
    <text evidence="1">The sequence shown here is derived from an EMBL/GenBank/DDBJ whole genome shotgun (WGS) entry which is preliminary data.</text>
</comment>
<keyword evidence="2" id="KW-1185">Reference proteome</keyword>
<dbReference type="AlphaFoldDB" id="A0A3S3NII8"/>
<name>A0A3S3NII8_9MAGN</name>
<dbReference type="EMBL" id="QPKB01000007">
    <property type="protein sequence ID" value="RWR88262.1"/>
    <property type="molecule type" value="Genomic_DNA"/>
</dbReference>
<proteinExistence type="predicted"/>
<protein>
    <submittedName>
        <fullName evidence="1">Uncharacterized protein</fullName>
    </submittedName>
</protein>
<evidence type="ECO:0000313" key="1">
    <source>
        <dbReference type="EMBL" id="RWR88262.1"/>
    </source>
</evidence>
<dbReference type="Proteomes" id="UP000283530">
    <property type="component" value="Unassembled WGS sequence"/>
</dbReference>
<accession>A0A3S3NII8</accession>
<reference evidence="1 2" key="1">
    <citation type="journal article" date="2019" name="Nat. Plants">
        <title>Stout camphor tree genome fills gaps in understanding of flowering plant genome evolution.</title>
        <authorList>
            <person name="Chaw S.M."/>
            <person name="Liu Y.C."/>
            <person name="Wu Y.W."/>
            <person name="Wang H.Y."/>
            <person name="Lin C.I."/>
            <person name="Wu C.S."/>
            <person name="Ke H.M."/>
            <person name="Chang L.Y."/>
            <person name="Hsu C.Y."/>
            <person name="Yang H.T."/>
            <person name="Sudianto E."/>
            <person name="Hsu M.H."/>
            <person name="Wu K.P."/>
            <person name="Wang L.N."/>
            <person name="Leebens-Mack J.H."/>
            <person name="Tsai I.J."/>
        </authorList>
    </citation>
    <scope>NUCLEOTIDE SEQUENCE [LARGE SCALE GENOMIC DNA]</scope>
    <source>
        <strain evidence="2">cv. Chaw 1501</strain>
        <tissue evidence="1">Young leaves</tissue>
    </source>
</reference>
<evidence type="ECO:0000313" key="2">
    <source>
        <dbReference type="Proteomes" id="UP000283530"/>
    </source>
</evidence>
<organism evidence="1 2">
    <name type="scientific">Cinnamomum micranthum f. kanehirae</name>
    <dbReference type="NCBI Taxonomy" id="337451"/>
    <lineage>
        <taxon>Eukaryota</taxon>
        <taxon>Viridiplantae</taxon>
        <taxon>Streptophyta</taxon>
        <taxon>Embryophyta</taxon>
        <taxon>Tracheophyta</taxon>
        <taxon>Spermatophyta</taxon>
        <taxon>Magnoliopsida</taxon>
        <taxon>Magnoliidae</taxon>
        <taxon>Laurales</taxon>
        <taxon>Lauraceae</taxon>
        <taxon>Cinnamomum</taxon>
    </lineage>
</organism>